<name>A0ABQ9X3F2_9EUKA</name>
<reference evidence="2 3" key="1">
    <citation type="journal article" date="2022" name="bioRxiv">
        <title>Genomics of Preaxostyla Flagellates Illuminates Evolutionary Transitions and the Path Towards Mitochondrial Loss.</title>
        <authorList>
            <person name="Novak L.V.F."/>
            <person name="Treitli S.C."/>
            <person name="Pyrih J."/>
            <person name="Halakuc P."/>
            <person name="Pipaliya S.V."/>
            <person name="Vacek V."/>
            <person name="Brzon O."/>
            <person name="Soukal P."/>
            <person name="Eme L."/>
            <person name="Dacks J.B."/>
            <person name="Karnkowska A."/>
            <person name="Elias M."/>
            <person name="Hampl V."/>
        </authorList>
    </citation>
    <scope>NUCLEOTIDE SEQUENCE [LARGE SCALE GENOMIC DNA]</scope>
    <source>
        <strain evidence="2">NAU3</strain>
        <tissue evidence="2">Gut</tissue>
    </source>
</reference>
<feature type="region of interest" description="Disordered" evidence="1">
    <location>
        <begin position="707"/>
        <end position="749"/>
    </location>
</feature>
<dbReference type="EMBL" id="JARBJD010000244">
    <property type="protein sequence ID" value="KAK2945879.1"/>
    <property type="molecule type" value="Genomic_DNA"/>
</dbReference>
<keyword evidence="3" id="KW-1185">Reference proteome</keyword>
<feature type="compositionally biased region" description="Polar residues" evidence="1">
    <location>
        <begin position="27"/>
        <end position="47"/>
    </location>
</feature>
<feature type="compositionally biased region" description="Low complexity" evidence="1">
    <location>
        <begin position="579"/>
        <end position="592"/>
    </location>
</feature>
<feature type="compositionally biased region" description="Basic and acidic residues" evidence="1">
    <location>
        <begin position="1"/>
        <end position="19"/>
    </location>
</feature>
<proteinExistence type="predicted"/>
<gene>
    <name evidence="2" type="ORF">BLNAU_19175</name>
</gene>
<feature type="region of interest" description="Disordered" evidence="1">
    <location>
        <begin position="570"/>
        <end position="609"/>
    </location>
</feature>
<evidence type="ECO:0000313" key="2">
    <source>
        <dbReference type="EMBL" id="KAK2945879.1"/>
    </source>
</evidence>
<accession>A0ABQ9X3F2</accession>
<feature type="compositionally biased region" description="Polar residues" evidence="1">
    <location>
        <begin position="542"/>
        <end position="554"/>
    </location>
</feature>
<feature type="region of interest" description="Disordered" evidence="1">
    <location>
        <begin position="346"/>
        <end position="372"/>
    </location>
</feature>
<evidence type="ECO:0000256" key="1">
    <source>
        <dbReference type="SAM" id="MobiDB-lite"/>
    </source>
</evidence>
<organism evidence="2 3">
    <name type="scientific">Blattamonas nauphoetae</name>
    <dbReference type="NCBI Taxonomy" id="2049346"/>
    <lineage>
        <taxon>Eukaryota</taxon>
        <taxon>Metamonada</taxon>
        <taxon>Preaxostyla</taxon>
        <taxon>Oxymonadida</taxon>
        <taxon>Blattamonas</taxon>
    </lineage>
</organism>
<evidence type="ECO:0000313" key="3">
    <source>
        <dbReference type="Proteomes" id="UP001281761"/>
    </source>
</evidence>
<dbReference type="Proteomes" id="UP001281761">
    <property type="component" value="Unassembled WGS sequence"/>
</dbReference>
<feature type="region of interest" description="Disordered" evidence="1">
    <location>
        <begin position="516"/>
        <end position="554"/>
    </location>
</feature>
<sequence length="900" mass="101809">MKITQEEKEEETHFKHIDTLGKAVKTSARNRLQPQNPPTGSSDSQLDFTMFSDIGTPGSSPNYTNFSPSHNRISKQRNESSQPMFATYTPERKNKHARPLVSPPNWKSARLNEEAESTLNPQELFVLLAEVWAEEMEHQKTIASSEESPADFTQRPHTILLFQSTLAFLRSFFISFHHSSLLQSQTNSPLFLLSLFYIAILAKFNRYQEIQYLVKANIIPPHPELVHQLLFLSTSQPDHSVYAAQLLPTTLHLAKKLNLFGLVMACWLAKGDLESMLLLYKAKGVEERKAKKFLRKQQESLFNWNTLLTKLESVVRKIETGEYKEHLERQSWEDFQRKLLIQTERKRRARTNKRANSPDSNEDAHPDEENLVDDIGSVDSKAVISLKSAPDVETETADDGFDEVIEYFDDINGSASSDVEYEYEVYEQVIDEPAKPISLSQTISPQKSSFRTRPVSTVLSSLSGSYNVRDTQKATGANSFPIKLHESSAVPAPIARPVSTRLSDMSFRKNGELMFGDRFDSQRSPSRSADQDPFFGRRGGLTPSQKKQMEKNQTACAKAFASGKYFFMKDEEASPPPAESESAQASSAETSAGVKGGSPEPLEESVDVAEESVVEEDVKEKSALEKSSNLTFSTATNNFFLASLQRQQRNSNTPSEPTPNLTISSLFASRLVAEEFDPSLFDTVTNQNYDQLGLNWLGYKLVKKDRRLRKRTAPKPPSIRDHDDDPAGSPLSSGNLQSPSVTPSPPVGSPSILPTPIRASLLNPTAFPIKKNGLKRDPFFPASVLSPPVIMYPTLIFDPLFSQFTISFFFKLAIALNSFPTVLWMLEELFTDYPYWKVCWSLTRQEYMDNLEKVYKYRFTPIHPSETDTKKQTKMLERIKKDWKIHQAYLLYNELMSTNN</sequence>
<comment type="caution">
    <text evidence="2">The sequence shown here is derived from an EMBL/GenBank/DDBJ whole genome shotgun (WGS) entry which is preliminary data.</text>
</comment>
<feature type="region of interest" description="Disordered" evidence="1">
    <location>
        <begin position="1"/>
        <end position="47"/>
    </location>
</feature>
<protein>
    <submittedName>
        <fullName evidence="2">Uncharacterized protein</fullName>
    </submittedName>
</protein>